<comment type="caution">
    <text evidence="1">The sequence shown here is derived from an EMBL/GenBank/DDBJ whole genome shotgun (WGS) entry which is preliminary data.</text>
</comment>
<dbReference type="AlphaFoldDB" id="X1Q2P9"/>
<sequence>MSKAPAHRTLSAHVSKYPVYGQARAYLKNFLRHGRRSFIRTKRYAYYQHSPSIRVIVIRIAHHIYEVRAYPVDDFHVATIEQALKVHDFRAWLFCYDYRTRSIYYIIGSQTTGVKHYSQVKRAIKSNRTLAQASRNY</sequence>
<evidence type="ECO:0000313" key="1">
    <source>
        <dbReference type="EMBL" id="GAI62473.1"/>
    </source>
</evidence>
<name>X1Q2P9_9ZZZZ</name>
<organism evidence="1">
    <name type="scientific">marine sediment metagenome</name>
    <dbReference type="NCBI Taxonomy" id="412755"/>
    <lineage>
        <taxon>unclassified sequences</taxon>
        <taxon>metagenomes</taxon>
        <taxon>ecological metagenomes</taxon>
    </lineage>
</organism>
<protein>
    <submittedName>
        <fullName evidence="1">Uncharacterized protein</fullName>
    </submittedName>
</protein>
<proteinExistence type="predicted"/>
<reference evidence="1" key="1">
    <citation type="journal article" date="2014" name="Front. Microbiol.">
        <title>High frequency of phylogenetically diverse reductive dehalogenase-homologous genes in deep subseafloor sedimentary metagenomes.</title>
        <authorList>
            <person name="Kawai M."/>
            <person name="Futagami T."/>
            <person name="Toyoda A."/>
            <person name="Takaki Y."/>
            <person name="Nishi S."/>
            <person name="Hori S."/>
            <person name="Arai W."/>
            <person name="Tsubouchi T."/>
            <person name="Morono Y."/>
            <person name="Uchiyama I."/>
            <person name="Ito T."/>
            <person name="Fujiyama A."/>
            <person name="Inagaki F."/>
            <person name="Takami H."/>
        </authorList>
    </citation>
    <scope>NUCLEOTIDE SEQUENCE</scope>
    <source>
        <strain evidence="1">Expedition CK06-06</strain>
    </source>
</reference>
<accession>X1Q2P9</accession>
<dbReference type="EMBL" id="BARW01003021">
    <property type="protein sequence ID" value="GAI62473.1"/>
    <property type="molecule type" value="Genomic_DNA"/>
</dbReference>
<gene>
    <name evidence="1" type="ORF">S12H4_07977</name>
</gene>